<dbReference type="EC" id="4.3.1.18" evidence="4"/>
<organism evidence="6 7">
    <name type="scientific">Thalassobacillus cyri</name>
    <dbReference type="NCBI Taxonomy" id="571932"/>
    <lineage>
        <taxon>Bacteria</taxon>
        <taxon>Bacillati</taxon>
        <taxon>Bacillota</taxon>
        <taxon>Bacilli</taxon>
        <taxon>Bacillales</taxon>
        <taxon>Bacillaceae</taxon>
        <taxon>Thalassobacillus</taxon>
    </lineage>
</organism>
<dbReference type="Pfam" id="PF00291">
    <property type="entry name" value="PALP"/>
    <property type="match status" value="1"/>
</dbReference>
<dbReference type="PANTHER" id="PTHR48078:SF9">
    <property type="entry name" value="D-SERINE DEHYDRATASE"/>
    <property type="match status" value="1"/>
</dbReference>
<evidence type="ECO:0000259" key="5">
    <source>
        <dbReference type="Pfam" id="PF00291"/>
    </source>
</evidence>
<evidence type="ECO:0000256" key="1">
    <source>
        <dbReference type="ARBA" id="ARBA00001933"/>
    </source>
</evidence>
<dbReference type="RefSeq" id="WP_093045645.1">
    <property type="nucleotide sequence ID" value="NZ_FNQR01000012.1"/>
</dbReference>
<accession>A0A1H4FPC0</accession>
<dbReference type="GO" id="GO:0030170">
    <property type="term" value="F:pyridoxal phosphate binding"/>
    <property type="evidence" value="ECO:0007669"/>
    <property type="project" value="InterPro"/>
</dbReference>
<evidence type="ECO:0000256" key="3">
    <source>
        <dbReference type="ARBA" id="ARBA00023239"/>
    </source>
</evidence>
<dbReference type="InterPro" id="IPR001926">
    <property type="entry name" value="TrpB-like_PALP"/>
</dbReference>
<evidence type="ECO:0000313" key="6">
    <source>
        <dbReference type="EMBL" id="SEA99209.1"/>
    </source>
</evidence>
<protein>
    <recommendedName>
        <fullName evidence="4">Probable D-serine dehydratase</fullName>
        <ecNumber evidence="4">4.3.1.18</ecNumber>
    </recommendedName>
    <alternativeName>
        <fullName evidence="4">D-serine deaminase</fullName>
        <shortName evidence="4">DSD</shortName>
    </alternativeName>
</protein>
<dbReference type="InterPro" id="IPR050147">
    <property type="entry name" value="Ser/Thr_Dehydratase"/>
</dbReference>
<keyword evidence="7" id="KW-1185">Reference proteome</keyword>
<sequence length="442" mass="48738">MKEHIAGKTVSEWQEAHPLLTDIMDTSEVYWQNPAYQPKSKEQPITQAELDEAAALFLRFLPFLKKTFPEADLAEEGIVSPLKKIPNMKAELEASFPQTIKGDLWLKCDHDLPVAGSIKARGGFYEILHYAETMAIDHGLLSRSDDYSKLDDVQYRSFFADYSIAVGSTGNLGLSIGIISAKIGFQVTVHMSQDAKKWKKDLLRSYGVTVIEHPADFSVAVKRGREMCLQDQRCYFVDDEDSKNLFLGYTVAAKEVKQQLEAAGVAVNEAHPLIVYLPCGVGGGPGGVAYGLKQIYGEAVHCIFAEPTHAPSMLLGLMTGLHDKVAVQDFGIDNITEADGLAVGRPSGYVAPIIDKLIAGIYTVEDRELYKLLYQLHRSERLFLEPSALAGMYGPARWSETIGKTLDIDSDNATHLVWSTGGSLVPKHDRETMLSKGKEAVR</sequence>
<dbReference type="GO" id="GO:0008721">
    <property type="term" value="F:D-serine ammonia-lyase activity"/>
    <property type="evidence" value="ECO:0007669"/>
    <property type="project" value="UniProtKB-EC"/>
</dbReference>
<comment type="similarity">
    <text evidence="4">Belongs to the serine/threonine dehydratase family. DsdA subfamily.</text>
</comment>
<keyword evidence="3 4" id="KW-0456">Lyase</keyword>
<proteinExistence type="inferred from homology"/>
<dbReference type="Gene3D" id="3.40.50.1100">
    <property type="match status" value="2"/>
</dbReference>
<dbReference type="STRING" id="571932.SAMN05421743_11252"/>
<dbReference type="Proteomes" id="UP000198584">
    <property type="component" value="Unassembled WGS sequence"/>
</dbReference>
<reference evidence="6 7" key="1">
    <citation type="submission" date="2016-10" db="EMBL/GenBank/DDBJ databases">
        <authorList>
            <person name="de Groot N.N."/>
        </authorList>
    </citation>
    <scope>NUCLEOTIDE SEQUENCE [LARGE SCALE GENOMIC DNA]</scope>
    <source>
        <strain evidence="6 7">CCM7597</strain>
    </source>
</reference>
<evidence type="ECO:0000256" key="4">
    <source>
        <dbReference type="HAMAP-Rule" id="MF_01030"/>
    </source>
</evidence>
<comment type="catalytic activity">
    <reaction evidence="4">
        <text>D-serine = pyruvate + NH4(+)</text>
        <dbReference type="Rhea" id="RHEA:13977"/>
        <dbReference type="ChEBI" id="CHEBI:15361"/>
        <dbReference type="ChEBI" id="CHEBI:28938"/>
        <dbReference type="ChEBI" id="CHEBI:35247"/>
        <dbReference type="EC" id="4.3.1.18"/>
    </reaction>
</comment>
<dbReference type="InterPro" id="IPR036052">
    <property type="entry name" value="TrpB-like_PALP_sf"/>
</dbReference>
<dbReference type="OrthoDB" id="9780546at2"/>
<dbReference type="NCBIfam" id="NF002823">
    <property type="entry name" value="PRK02991.1"/>
    <property type="match status" value="1"/>
</dbReference>
<gene>
    <name evidence="4" type="primary">dsdA</name>
    <name evidence="6" type="ORF">SAMN05421743_11252</name>
</gene>
<evidence type="ECO:0000313" key="7">
    <source>
        <dbReference type="Proteomes" id="UP000198584"/>
    </source>
</evidence>
<feature type="domain" description="Tryptophan synthase beta chain-like PALP" evidence="5">
    <location>
        <begin position="97"/>
        <end position="395"/>
    </location>
</feature>
<dbReference type="GO" id="GO:0036088">
    <property type="term" value="P:D-serine catabolic process"/>
    <property type="evidence" value="ECO:0007669"/>
    <property type="project" value="TreeGrafter"/>
</dbReference>
<dbReference type="AlphaFoldDB" id="A0A1H4FPC0"/>
<dbReference type="PANTHER" id="PTHR48078">
    <property type="entry name" value="THREONINE DEHYDRATASE, MITOCHONDRIAL-RELATED"/>
    <property type="match status" value="1"/>
</dbReference>
<dbReference type="GO" id="GO:0016836">
    <property type="term" value="F:hydro-lyase activity"/>
    <property type="evidence" value="ECO:0007669"/>
    <property type="project" value="UniProtKB-UniRule"/>
</dbReference>
<dbReference type="EMBL" id="FNQR01000012">
    <property type="protein sequence ID" value="SEA99209.1"/>
    <property type="molecule type" value="Genomic_DNA"/>
</dbReference>
<dbReference type="HAMAP" id="MF_01030">
    <property type="entry name" value="D_Ser_dehydrat"/>
    <property type="match status" value="1"/>
</dbReference>
<dbReference type="SUPFAM" id="SSF53686">
    <property type="entry name" value="Tryptophan synthase beta subunit-like PLP-dependent enzymes"/>
    <property type="match status" value="1"/>
</dbReference>
<feature type="modified residue" description="N6-(pyridoxal phosphate)lysine" evidence="4">
    <location>
        <position position="119"/>
    </location>
</feature>
<comment type="cofactor">
    <cofactor evidence="1 4">
        <name>pyridoxal 5'-phosphate</name>
        <dbReference type="ChEBI" id="CHEBI:597326"/>
    </cofactor>
</comment>
<dbReference type="InterPro" id="IPR011780">
    <property type="entry name" value="D_Ser_am_lyase"/>
</dbReference>
<name>A0A1H4FPC0_9BACI</name>
<evidence type="ECO:0000256" key="2">
    <source>
        <dbReference type="ARBA" id="ARBA00022898"/>
    </source>
</evidence>
<dbReference type="NCBIfam" id="TIGR02035">
    <property type="entry name" value="D_Ser_am_lyase"/>
    <property type="match status" value="1"/>
</dbReference>
<dbReference type="GO" id="GO:0009097">
    <property type="term" value="P:isoleucine biosynthetic process"/>
    <property type="evidence" value="ECO:0007669"/>
    <property type="project" value="TreeGrafter"/>
</dbReference>
<keyword evidence="2 4" id="KW-0663">Pyridoxal phosphate</keyword>